<evidence type="ECO:0000259" key="9">
    <source>
        <dbReference type="Pfam" id="PF01055"/>
    </source>
</evidence>
<evidence type="ECO:0000256" key="1">
    <source>
        <dbReference type="ARBA" id="ARBA00004881"/>
    </source>
</evidence>
<evidence type="ECO:0000313" key="11">
    <source>
        <dbReference type="EMBL" id="OHT00531.1"/>
    </source>
</evidence>
<proteinExistence type="inferred from homology"/>
<sequence length="839" mass="96922">MSFSKSKFLAIFFSSFTFVKSIRIGVNFSKKEHFFKKQKIIMIGPLFTFKGQKWSSQMRETKSSTHVLRNSIQISENKLSFSIFDEMTKSNDTISIYRIVCGPVRLLFEDKNMHFSPSNEDSIIIQNELSKIQQIIHSNILENEIEINYNDFSIHIQLNPFVIFIKTDNEIISFNSQSTLLNSKHSFDVSFLENDNKLIGLPARDSHIFLEPTIFNGQIISDPYRIYNCDTGEFRPPKEFSVYGAINFLQNHNSAIFYSNCSDTFVDLIKNDNEKLLTSHFQSECGPIDLFIFIGTRISTTSQFIHLTGQTFFPSLTDFGFSHSKWGIGTQKEVESIIDLYDQSNVLFDTFYLDIDHLKSNQPFTVNQTTFPNFECLIQKLNEKGRNLAIIEDPHLPYKKGHKISEDLISKNLAVQNENHKLFVGNCWPGPSIYPDFLNEEARKWWGNYVPLNIKIWNDMNEPSVFGSPEVTMPRDNLHINGTIEHRYVHNLYGHFHSLSSYEGVLRRSNRRPFILTRSYFTGTARHSAVWTGDGPSTLKDMRTSFHQVCTASVCGMPFIGADIGGFFGSPKQSLIELWTVNAIWIYPFLRIHAHIESESRHSIVSSSEIIKEALFERYKFSPYWYTLFYRCHTEYERAVRFACIDIPNIQNIIDEIVFVGDAIMAIPKFTENLCKNGLTDMNFEIPDEMRNKWINIHTFQSFEQFVNANCEENDNKLLPLFIKKGKIIPIFKHPKVSMLKSRGNGIELLIAPDESGFAEGCLFLDDGETRNYQNGDFSYRSFLFENGKLKSIPKINTSPKNDLIMKEFICSLCLFDGKDVKYHNNINIPITNDFLIDF</sequence>
<dbReference type="EMBL" id="MLAK01000949">
    <property type="protein sequence ID" value="OHT00531.1"/>
    <property type="molecule type" value="Genomic_DNA"/>
</dbReference>
<evidence type="ECO:0000256" key="4">
    <source>
        <dbReference type="ARBA" id="ARBA00022801"/>
    </source>
</evidence>
<dbReference type="AlphaFoldDB" id="A0A1J4JN76"/>
<dbReference type="PANTHER" id="PTHR22762:SF54">
    <property type="entry name" value="BCDNA.GH04962"/>
    <property type="match status" value="1"/>
</dbReference>
<evidence type="ECO:0000256" key="2">
    <source>
        <dbReference type="ARBA" id="ARBA00007806"/>
    </source>
</evidence>
<dbReference type="Pfam" id="PF01055">
    <property type="entry name" value="Glyco_hydro_31_2nd"/>
    <property type="match status" value="1"/>
</dbReference>
<evidence type="ECO:0000256" key="7">
    <source>
        <dbReference type="RuleBase" id="RU361185"/>
    </source>
</evidence>
<dbReference type="GO" id="GO:0005975">
    <property type="term" value="P:carbohydrate metabolic process"/>
    <property type="evidence" value="ECO:0007669"/>
    <property type="project" value="InterPro"/>
</dbReference>
<keyword evidence="4 7" id="KW-0378">Hydrolase</keyword>
<dbReference type="RefSeq" id="XP_068353667.1">
    <property type="nucleotide sequence ID" value="XM_068493935.1"/>
</dbReference>
<evidence type="ECO:0000256" key="6">
    <source>
        <dbReference type="ARBA" id="ARBA00023295"/>
    </source>
</evidence>
<dbReference type="Gene3D" id="2.60.40.1760">
    <property type="entry name" value="glycosyl hydrolase (family 31)"/>
    <property type="match status" value="1"/>
</dbReference>
<dbReference type="Proteomes" id="UP000179807">
    <property type="component" value="Unassembled WGS sequence"/>
</dbReference>
<feature type="signal peptide" evidence="8">
    <location>
        <begin position="1"/>
        <end position="21"/>
    </location>
</feature>
<dbReference type="Pfam" id="PF13802">
    <property type="entry name" value="Gal_mutarotas_2"/>
    <property type="match status" value="1"/>
</dbReference>
<reference evidence="11" key="1">
    <citation type="submission" date="2016-10" db="EMBL/GenBank/DDBJ databases">
        <authorList>
            <person name="Benchimol M."/>
            <person name="Almeida L.G."/>
            <person name="Vasconcelos A.T."/>
            <person name="Perreira-Neves A."/>
            <person name="Rosa I.A."/>
            <person name="Tasca T."/>
            <person name="Bogo M.R."/>
            <person name="de Souza W."/>
        </authorList>
    </citation>
    <scope>NUCLEOTIDE SEQUENCE [LARGE SCALE GENOMIC DNA]</scope>
    <source>
        <strain evidence="11">K</strain>
    </source>
</reference>
<dbReference type="GeneID" id="94828639"/>
<dbReference type="SUPFAM" id="SSF51445">
    <property type="entry name" value="(Trans)glycosidases"/>
    <property type="match status" value="1"/>
</dbReference>
<dbReference type="Gene3D" id="2.60.40.1180">
    <property type="entry name" value="Golgi alpha-mannosidase II"/>
    <property type="match status" value="1"/>
</dbReference>
<comment type="caution">
    <text evidence="11">The sequence shown here is derived from an EMBL/GenBank/DDBJ whole genome shotgun (WGS) entry which is preliminary data.</text>
</comment>
<feature type="domain" description="Glycoside hydrolase family 31 N-terminal" evidence="10">
    <location>
        <begin position="143"/>
        <end position="267"/>
    </location>
</feature>
<evidence type="ECO:0000256" key="3">
    <source>
        <dbReference type="ARBA" id="ARBA00022729"/>
    </source>
</evidence>
<dbReference type="InterPro" id="IPR025887">
    <property type="entry name" value="Glyco_hydro_31_N_dom"/>
</dbReference>
<evidence type="ECO:0000259" key="10">
    <source>
        <dbReference type="Pfam" id="PF13802"/>
    </source>
</evidence>
<accession>A0A1J4JN76</accession>
<keyword evidence="12" id="KW-1185">Reference proteome</keyword>
<dbReference type="PANTHER" id="PTHR22762">
    <property type="entry name" value="ALPHA-GLUCOSIDASE"/>
    <property type="match status" value="1"/>
</dbReference>
<dbReference type="OrthoDB" id="1334205at2759"/>
<keyword evidence="6 7" id="KW-0326">Glycosidase</keyword>
<gene>
    <name evidence="11" type="primary">ROT2</name>
    <name evidence="11" type="ORF">TRFO_07842</name>
</gene>
<dbReference type="GO" id="GO:0090599">
    <property type="term" value="F:alpha-glucosidase activity"/>
    <property type="evidence" value="ECO:0007669"/>
    <property type="project" value="TreeGrafter"/>
</dbReference>
<dbReference type="Gene3D" id="3.20.20.80">
    <property type="entry name" value="Glycosidases"/>
    <property type="match status" value="2"/>
</dbReference>
<dbReference type="InterPro" id="IPR013780">
    <property type="entry name" value="Glyco_hydro_b"/>
</dbReference>
<dbReference type="InterPro" id="IPR017853">
    <property type="entry name" value="GH"/>
</dbReference>
<feature type="domain" description="Glycoside hydrolase family 31 TIM barrel" evidence="9">
    <location>
        <begin position="313"/>
        <end position="628"/>
    </location>
</feature>
<dbReference type="InterPro" id="IPR000322">
    <property type="entry name" value="Glyco_hydro_31_TIM"/>
</dbReference>
<evidence type="ECO:0000256" key="8">
    <source>
        <dbReference type="SAM" id="SignalP"/>
    </source>
</evidence>
<comment type="similarity">
    <text evidence="2 7">Belongs to the glycosyl hydrolase 31 family.</text>
</comment>
<evidence type="ECO:0000313" key="12">
    <source>
        <dbReference type="Proteomes" id="UP000179807"/>
    </source>
</evidence>
<organism evidence="11 12">
    <name type="scientific">Tritrichomonas foetus</name>
    <dbReference type="NCBI Taxonomy" id="1144522"/>
    <lineage>
        <taxon>Eukaryota</taxon>
        <taxon>Metamonada</taxon>
        <taxon>Parabasalia</taxon>
        <taxon>Tritrichomonadida</taxon>
        <taxon>Tritrichomonadidae</taxon>
        <taxon>Tritrichomonas</taxon>
    </lineage>
</organism>
<keyword evidence="5" id="KW-0325">Glycoprotein</keyword>
<comment type="pathway">
    <text evidence="1">Glycan metabolism.</text>
</comment>
<protein>
    <submittedName>
        <fullName evidence="11">Glucosidase 2 subunit alpha</fullName>
    </submittedName>
</protein>
<dbReference type="GO" id="GO:0006491">
    <property type="term" value="P:N-glycan processing"/>
    <property type="evidence" value="ECO:0007669"/>
    <property type="project" value="TreeGrafter"/>
</dbReference>
<evidence type="ECO:0000256" key="5">
    <source>
        <dbReference type="ARBA" id="ARBA00023180"/>
    </source>
</evidence>
<feature type="chain" id="PRO_5013380492" evidence="8">
    <location>
        <begin position="22"/>
        <end position="839"/>
    </location>
</feature>
<name>A0A1J4JN76_9EUKA</name>
<dbReference type="VEuPathDB" id="TrichDB:TRFO_07842"/>
<keyword evidence="3 8" id="KW-0732">Signal</keyword>